<dbReference type="InterPro" id="IPR036866">
    <property type="entry name" value="RibonucZ/Hydroxyglut_hydro"/>
</dbReference>
<evidence type="ECO:0000256" key="4">
    <source>
        <dbReference type="ARBA" id="ARBA00006759"/>
    </source>
</evidence>
<evidence type="ECO:0000313" key="11">
    <source>
        <dbReference type="EMBL" id="VDO93261.1"/>
    </source>
</evidence>
<dbReference type="SUPFAM" id="SSF56281">
    <property type="entry name" value="Metallo-hydrolase/oxidoreductase"/>
    <property type="match status" value="1"/>
</dbReference>
<evidence type="ECO:0000259" key="10">
    <source>
        <dbReference type="SMART" id="SM00849"/>
    </source>
</evidence>
<dbReference type="EC" id="3.1.2.6" evidence="5"/>
<dbReference type="Pfam" id="PF00753">
    <property type="entry name" value="Lactamase_B"/>
    <property type="match status" value="1"/>
</dbReference>
<dbReference type="GO" id="GO:0004416">
    <property type="term" value="F:hydroxyacylglutathione hydrolase activity"/>
    <property type="evidence" value="ECO:0007669"/>
    <property type="project" value="UniProtKB-EC"/>
</dbReference>
<comment type="similarity">
    <text evidence="4">Belongs to the metallo-beta-lactamase superfamily. Glyoxalase II family.</text>
</comment>
<dbReference type="EMBL" id="UZAM01006714">
    <property type="protein sequence ID" value="VDO93261.1"/>
    <property type="molecule type" value="Genomic_DNA"/>
</dbReference>
<keyword evidence="7" id="KW-0378">Hydrolase</keyword>
<dbReference type="Gene3D" id="3.60.15.10">
    <property type="entry name" value="Ribonuclease Z/Hydroxyacylglutathione hydrolase-like"/>
    <property type="match status" value="1"/>
</dbReference>
<keyword evidence="8" id="KW-0862">Zinc</keyword>
<comment type="catalytic activity">
    <reaction evidence="1">
        <text>an S-(2-hydroxyacyl)glutathione + H2O = a 2-hydroxy carboxylate + glutathione + H(+)</text>
        <dbReference type="Rhea" id="RHEA:21864"/>
        <dbReference type="ChEBI" id="CHEBI:15377"/>
        <dbReference type="ChEBI" id="CHEBI:15378"/>
        <dbReference type="ChEBI" id="CHEBI:57925"/>
        <dbReference type="ChEBI" id="CHEBI:58896"/>
        <dbReference type="ChEBI" id="CHEBI:71261"/>
        <dbReference type="EC" id="3.1.2.6"/>
    </reaction>
</comment>
<dbReference type="WBParaSite" id="SBAD_0000115201-mRNA-1">
    <property type="protein sequence ID" value="SBAD_0000115201-mRNA-1"/>
    <property type="gene ID" value="SBAD_0000115201"/>
</dbReference>
<gene>
    <name evidence="11" type="ORF">SBAD_LOCUS1115</name>
</gene>
<evidence type="ECO:0000256" key="1">
    <source>
        <dbReference type="ARBA" id="ARBA00001623"/>
    </source>
</evidence>
<evidence type="ECO:0000256" key="6">
    <source>
        <dbReference type="ARBA" id="ARBA00022723"/>
    </source>
</evidence>
<dbReference type="InterPro" id="IPR001279">
    <property type="entry name" value="Metallo-B-lactamas"/>
</dbReference>
<dbReference type="InterPro" id="IPR017782">
    <property type="entry name" value="Hydroxyacylglutathione_Hdrlase"/>
</dbReference>
<feature type="domain" description="Metallo-beta-lactamase" evidence="10">
    <location>
        <begin position="12"/>
        <end position="172"/>
    </location>
</feature>
<accession>A0A183IBX1</accession>
<dbReference type="NCBIfam" id="TIGR03413">
    <property type="entry name" value="GSH_gloB"/>
    <property type="match status" value="1"/>
</dbReference>
<name>A0A183IBX1_9BILA</name>
<evidence type="ECO:0000256" key="9">
    <source>
        <dbReference type="ARBA" id="ARBA00031044"/>
    </source>
</evidence>
<evidence type="ECO:0000256" key="3">
    <source>
        <dbReference type="ARBA" id="ARBA00004963"/>
    </source>
</evidence>
<dbReference type="PANTHER" id="PTHR11935:SF94">
    <property type="entry name" value="TENZING NORGAY, ISOFORM C"/>
    <property type="match status" value="1"/>
</dbReference>
<evidence type="ECO:0000256" key="7">
    <source>
        <dbReference type="ARBA" id="ARBA00022801"/>
    </source>
</evidence>
<evidence type="ECO:0000313" key="13">
    <source>
        <dbReference type="WBParaSite" id="SBAD_0000115201-mRNA-1"/>
    </source>
</evidence>
<dbReference type="CDD" id="cd07723">
    <property type="entry name" value="hydroxyacylglutathione_hydrolase_MBL-fold"/>
    <property type="match status" value="1"/>
</dbReference>
<organism evidence="13">
    <name type="scientific">Soboliphyme baturini</name>
    <dbReference type="NCBI Taxonomy" id="241478"/>
    <lineage>
        <taxon>Eukaryota</taxon>
        <taxon>Metazoa</taxon>
        <taxon>Ecdysozoa</taxon>
        <taxon>Nematoda</taxon>
        <taxon>Enoplea</taxon>
        <taxon>Dorylaimia</taxon>
        <taxon>Dioctophymatida</taxon>
        <taxon>Dioctophymatoidea</taxon>
        <taxon>Soboliphymatidae</taxon>
        <taxon>Soboliphyme</taxon>
    </lineage>
</organism>
<comment type="pathway">
    <text evidence="3">Secondary metabolite metabolism; methylglyoxal degradation; (R)-lactate from methylglyoxal: step 2/2.</text>
</comment>
<dbReference type="Proteomes" id="UP000270296">
    <property type="component" value="Unassembled WGS sequence"/>
</dbReference>
<dbReference type="InterPro" id="IPR035680">
    <property type="entry name" value="Clx_II_MBL"/>
</dbReference>
<dbReference type="Pfam" id="PF16123">
    <property type="entry name" value="HAGH_C"/>
    <property type="match status" value="1"/>
</dbReference>
<keyword evidence="6" id="KW-0479">Metal-binding</keyword>
<reference evidence="13" key="1">
    <citation type="submission" date="2016-06" db="UniProtKB">
        <authorList>
            <consortium name="WormBaseParasite"/>
        </authorList>
    </citation>
    <scope>IDENTIFICATION</scope>
</reference>
<evidence type="ECO:0000256" key="2">
    <source>
        <dbReference type="ARBA" id="ARBA00001947"/>
    </source>
</evidence>
<dbReference type="GO" id="GO:0019243">
    <property type="term" value="P:methylglyoxal catabolic process to D-lactate via S-lactoyl-glutathione"/>
    <property type="evidence" value="ECO:0007669"/>
    <property type="project" value="InterPro"/>
</dbReference>
<evidence type="ECO:0000256" key="5">
    <source>
        <dbReference type="ARBA" id="ARBA00011917"/>
    </source>
</evidence>
<proteinExistence type="inferred from homology"/>
<protein>
    <recommendedName>
        <fullName evidence="5">hydroxyacylglutathione hydrolase</fullName>
        <ecNumber evidence="5">3.1.2.6</ecNumber>
    </recommendedName>
    <alternativeName>
        <fullName evidence="9">Glyoxalase II</fullName>
    </alternativeName>
</protein>
<evidence type="ECO:0000313" key="12">
    <source>
        <dbReference type="Proteomes" id="UP000270296"/>
    </source>
</evidence>
<comment type="cofactor">
    <cofactor evidence="2">
        <name>Zn(2+)</name>
        <dbReference type="ChEBI" id="CHEBI:29105"/>
    </cofactor>
</comment>
<dbReference type="InterPro" id="IPR032282">
    <property type="entry name" value="HAGH_C"/>
</dbReference>
<evidence type="ECO:0000256" key="8">
    <source>
        <dbReference type="ARBA" id="ARBA00022833"/>
    </source>
</evidence>
<dbReference type="PANTHER" id="PTHR11935">
    <property type="entry name" value="BETA LACTAMASE DOMAIN"/>
    <property type="match status" value="1"/>
</dbReference>
<dbReference type="SMART" id="SM00849">
    <property type="entry name" value="Lactamase_B"/>
    <property type="match status" value="1"/>
</dbReference>
<sequence length="219" mass="24324">MLHVVPIPALSDNYMYLLIDKKTNDAALVDPVEANKAITKSKENNATVRCVLTTHHHWDHSGGNEEVHNILPEATIYSGAEHASYPFEQVSDGKIIKIGSLQVKCLMTPCHTKDHVCYYVEDSDGQKAVFTGDTLFIAGCGKFFEGTGEEMYNSLVKKLGALPDDTKVYCGHEYTASNLKFAMHVEPSNAEIAKKLQWAQVCCSKWLYNVYLFLSENGG</sequence>
<dbReference type="OrthoDB" id="515692at2759"/>
<reference evidence="11 12" key="2">
    <citation type="submission" date="2018-11" db="EMBL/GenBank/DDBJ databases">
        <authorList>
            <consortium name="Pathogen Informatics"/>
        </authorList>
    </citation>
    <scope>NUCLEOTIDE SEQUENCE [LARGE SCALE GENOMIC DNA]</scope>
</reference>
<dbReference type="AlphaFoldDB" id="A0A183IBX1"/>
<keyword evidence="12" id="KW-1185">Reference proteome</keyword>
<dbReference type="GO" id="GO:0046872">
    <property type="term" value="F:metal ion binding"/>
    <property type="evidence" value="ECO:0007669"/>
    <property type="project" value="UniProtKB-KW"/>
</dbReference>